<organism evidence="3 4">
    <name type="scientific">Pulveribacter suum</name>
    <dbReference type="NCBI Taxonomy" id="2116657"/>
    <lineage>
        <taxon>Bacteria</taxon>
        <taxon>Pseudomonadati</taxon>
        <taxon>Pseudomonadota</taxon>
        <taxon>Betaproteobacteria</taxon>
        <taxon>Burkholderiales</taxon>
        <taxon>Comamonadaceae</taxon>
        <taxon>Pulveribacter</taxon>
    </lineage>
</organism>
<dbReference type="PANTHER" id="PTHR46211">
    <property type="entry name" value="GLYCEROPHOSPHORYL DIESTER PHOSPHODIESTERASE"/>
    <property type="match status" value="1"/>
</dbReference>
<dbReference type="Pfam" id="PF03009">
    <property type="entry name" value="GDPD"/>
    <property type="match status" value="1"/>
</dbReference>
<dbReference type="Proteomes" id="UP000241829">
    <property type="component" value="Chromosome"/>
</dbReference>
<evidence type="ECO:0000256" key="1">
    <source>
        <dbReference type="SAM" id="SignalP"/>
    </source>
</evidence>
<dbReference type="Gene3D" id="3.20.20.190">
    <property type="entry name" value="Phosphatidylinositol (PI) phosphodiesterase"/>
    <property type="match status" value="1"/>
</dbReference>
<reference evidence="4" key="1">
    <citation type="submission" date="2018-03" db="EMBL/GenBank/DDBJ databases">
        <title>Genome sequencing of Melaminivora sp. strain SC2-7.</title>
        <authorList>
            <person name="Kim S.-J."/>
            <person name="Heo J."/>
            <person name="Ahn J.-H."/>
            <person name="Kwon S.-W."/>
        </authorList>
    </citation>
    <scope>NUCLEOTIDE SEQUENCE [LARGE SCALE GENOMIC DNA]</scope>
    <source>
        <strain evidence="4">SC2-7</strain>
    </source>
</reference>
<dbReference type="CDD" id="cd08559">
    <property type="entry name" value="GDPD_periplasmic_GlpQ_like"/>
    <property type="match status" value="1"/>
</dbReference>
<feature type="domain" description="GP-PDE" evidence="2">
    <location>
        <begin position="32"/>
        <end position="323"/>
    </location>
</feature>
<dbReference type="AlphaFoldDB" id="A0A2P1NJ72"/>
<sequence length="343" mass="36445">MKRRAVFALLAGATLAACGGGGDDLEPDQSRPIVIAHRGASGYLPEHTLGGYELAMRLGADYIEPDLQLTRDGALVAMHDETLERTTNVAALFPPRSGGYKVADFTLAEIKTLAVKPTGTGKASYPGFAPGSATPWSVPTFDEVIRLAQSSRSLVGREVGIYPEAKQADPAMEDAILKALVQGGYSARSRVFIQSFSDQTLRSMHVKAQAQGNPLPQILLGAAVMGADGVARLGVIGQAAQPVLLTFKDVASFAQGVGVVINASAYPITKAYIDQAHAVGLKVHGWTFAQPEAGAAAAEYRRYLELGMDGMFSNYPDLAVKARDQYVRERQADWGARGPAHPH</sequence>
<evidence type="ECO:0000313" key="4">
    <source>
        <dbReference type="Proteomes" id="UP000241829"/>
    </source>
</evidence>
<proteinExistence type="predicted"/>
<dbReference type="SUPFAM" id="SSF51695">
    <property type="entry name" value="PLC-like phosphodiesterases"/>
    <property type="match status" value="1"/>
</dbReference>
<accession>A0A2P1NJ72</accession>
<dbReference type="InterPro" id="IPR017946">
    <property type="entry name" value="PLC-like_Pdiesterase_TIM-brl"/>
</dbReference>
<dbReference type="KEGG" id="melm:C7H73_05065"/>
<dbReference type="EMBL" id="CP027792">
    <property type="protein sequence ID" value="AVP57095.1"/>
    <property type="molecule type" value="Genomic_DNA"/>
</dbReference>
<dbReference type="InterPro" id="IPR030395">
    <property type="entry name" value="GP_PDE_dom"/>
</dbReference>
<dbReference type="GO" id="GO:0008081">
    <property type="term" value="F:phosphoric diester hydrolase activity"/>
    <property type="evidence" value="ECO:0007669"/>
    <property type="project" value="InterPro"/>
</dbReference>
<keyword evidence="1" id="KW-0732">Signal</keyword>
<dbReference type="RefSeq" id="WP_106845652.1">
    <property type="nucleotide sequence ID" value="NZ_CP027792.1"/>
</dbReference>
<evidence type="ECO:0000313" key="3">
    <source>
        <dbReference type="EMBL" id="AVP57095.1"/>
    </source>
</evidence>
<name>A0A2P1NJ72_9BURK</name>
<dbReference type="PANTHER" id="PTHR46211:SF1">
    <property type="entry name" value="GLYCEROPHOSPHODIESTER PHOSPHODIESTERASE, CYTOPLASMIC"/>
    <property type="match status" value="1"/>
</dbReference>
<evidence type="ECO:0000259" key="2">
    <source>
        <dbReference type="PROSITE" id="PS51704"/>
    </source>
</evidence>
<feature type="signal peptide" evidence="1">
    <location>
        <begin position="1"/>
        <end position="19"/>
    </location>
</feature>
<dbReference type="GO" id="GO:0006629">
    <property type="term" value="P:lipid metabolic process"/>
    <property type="evidence" value="ECO:0007669"/>
    <property type="project" value="InterPro"/>
</dbReference>
<protein>
    <recommendedName>
        <fullName evidence="2">GP-PDE domain-containing protein</fullName>
    </recommendedName>
</protein>
<gene>
    <name evidence="3" type="ORF">C7H73_05065</name>
</gene>
<keyword evidence="4" id="KW-1185">Reference proteome</keyword>
<dbReference type="OrthoDB" id="9795622at2"/>
<feature type="chain" id="PRO_5015149048" description="GP-PDE domain-containing protein" evidence="1">
    <location>
        <begin position="20"/>
        <end position="343"/>
    </location>
</feature>
<dbReference type="PROSITE" id="PS51704">
    <property type="entry name" value="GP_PDE"/>
    <property type="match status" value="1"/>
</dbReference>
<dbReference type="PROSITE" id="PS51257">
    <property type="entry name" value="PROKAR_LIPOPROTEIN"/>
    <property type="match status" value="1"/>
</dbReference>